<dbReference type="GO" id="GO:0030420">
    <property type="term" value="P:establishment of competence for transformation"/>
    <property type="evidence" value="ECO:0007669"/>
    <property type="project" value="UniProtKB-KW"/>
</dbReference>
<dbReference type="EMBL" id="BMOS01000029">
    <property type="protein sequence ID" value="GGN63897.1"/>
    <property type="molecule type" value="Genomic_DNA"/>
</dbReference>
<dbReference type="Pfam" id="PF07963">
    <property type="entry name" value="N_methyl"/>
    <property type="match status" value="1"/>
</dbReference>
<comment type="caution">
    <text evidence="3">The sequence shown here is derived from an EMBL/GenBank/DDBJ whole genome shotgun (WGS) entry which is preliminary data.</text>
</comment>
<dbReference type="NCBIfam" id="TIGR02532">
    <property type="entry name" value="IV_pilin_GFxxxE"/>
    <property type="match status" value="1"/>
</dbReference>
<dbReference type="InterPro" id="IPR045584">
    <property type="entry name" value="Pilin-like"/>
</dbReference>
<protein>
    <submittedName>
        <fullName evidence="3">Competence protein ComG</fullName>
    </submittedName>
</protein>
<dbReference type="SUPFAM" id="SSF54523">
    <property type="entry name" value="Pili subunits"/>
    <property type="match status" value="1"/>
</dbReference>
<dbReference type="AlphaFoldDB" id="A0A917Y2Z1"/>
<keyword evidence="4" id="KW-1185">Reference proteome</keyword>
<accession>A0A917Y2Z1</accession>
<dbReference type="Proteomes" id="UP000624041">
    <property type="component" value="Unassembled WGS sequence"/>
</dbReference>
<reference evidence="3" key="2">
    <citation type="submission" date="2020-09" db="EMBL/GenBank/DDBJ databases">
        <authorList>
            <person name="Sun Q."/>
            <person name="Ohkuma M."/>
        </authorList>
    </citation>
    <scope>NUCLEOTIDE SEQUENCE</scope>
    <source>
        <strain evidence="3">JCM 17251</strain>
    </source>
</reference>
<evidence type="ECO:0000313" key="3">
    <source>
        <dbReference type="EMBL" id="GGN63897.1"/>
    </source>
</evidence>
<proteinExistence type="predicted"/>
<evidence type="ECO:0000256" key="1">
    <source>
        <dbReference type="ARBA" id="ARBA00004241"/>
    </source>
</evidence>
<comment type="subcellular location">
    <subcellularLocation>
        <location evidence="1">Cell surface</location>
    </subcellularLocation>
</comment>
<reference evidence="3" key="1">
    <citation type="journal article" date="2014" name="Int. J. Syst. Evol. Microbiol.">
        <title>Complete genome sequence of Corynebacterium casei LMG S-19264T (=DSM 44701T), isolated from a smear-ripened cheese.</title>
        <authorList>
            <consortium name="US DOE Joint Genome Institute (JGI-PGF)"/>
            <person name="Walter F."/>
            <person name="Albersmeier A."/>
            <person name="Kalinowski J."/>
            <person name="Ruckert C."/>
        </authorList>
    </citation>
    <scope>NUCLEOTIDE SEQUENCE</scope>
    <source>
        <strain evidence="3">JCM 17251</strain>
    </source>
</reference>
<dbReference type="PIRSF" id="PIRSF021292">
    <property type="entry name" value="Competence_ComGD"/>
    <property type="match status" value="1"/>
</dbReference>
<evidence type="ECO:0000313" key="4">
    <source>
        <dbReference type="Proteomes" id="UP000624041"/>
    </source>
</evidence>
<sequence>MKKNGFTLIEMLVTLSILSILFLLTVPVQSELLGKQQEEQFIETLKQDVLFIQNQSSKHTRDEMYIRFYDNHYSILSGVNKPFAERDYPADWTLVASNQTRLLRFVQSGTVLQPRTLVMYTPSEKLFIVFPLGKGRFYIEKEKRVLDD</sequence>
<dbReference type="RefSeq" id="WP_156856780.1">
    <property type="nucleotide sequence ID" value="NZ_BMOS01000029.1"/>
</dbReference>
<name>A0A917Y2Z1_9BACI</name>
<dbReference type="InterPro" id="IPR016785">
    <property type="entry name" value="ComGD"/>
</dbReference>
<dbReference type="NCBIfam" id="NF040982">
    <property type="entry name" value="ComGD"/>
    <property type="match status" value="1"/>
</dbReference>
<evidence type="ECO:0000256" key="2">
    <source>
        <dbReference type="ARBA" id="ARBA00023287"/>
    </source>
</evidence>
<dbReference type="InterPro" id="IPR012902">
    <property type="entry name" value="N_methyl_site"/>
</dbReference>
<keyword evidence="2" id="KW-0178">Competence</keyword>
<dbReference type="GO" id="GO:0009986">
    <property type="term" value="C:cell surface"/>
    <property type="evidence" value="ECO:0007669"/>
    <property type="project" value="UniProtKB-SubCell"/>
</dbReference>
<organism evidence="3 4">
    <name type="scientific">Oceanobacillus indicireducens</name>
    <dbReference type="NCBI Taxonomy" id="1004261"/>
    <lineage>
        <taxon>Bacteria</taxon>
        <taxon>Bacillati</taxon>
        <taxon>Bacillota</taxon>
        <taxon>Bacilli</taxon>
        <taxon>Bacillales</taxon>
        <taxon>Bacillaceae</taxon>
        <taxon>Oceanobacillus</taxon>
    </lineage>
</organism>
<gene>
    <name evidence="3" type="primary">comGD</name>
    <name evidence="3" type="ORF">GCM10007971_31220</name>
</gene>